<evidence type="ECO:0000313" key="1">
    <source>
        <dbReference type="EMBL" id="GME78611.1"/>
    </source>
</evidence>
<accession>A0ACB5T0N8</accession>
<dbReference type="EMBL" id="BSXS01002257">
    <property type="protein sequence ID" value="GME78611.1"/>
    <property type="molecule type" value="Genomic_DNA"/>
</dbReference>
<protein>
    <submittedName>
        <fullName evidence="1">Unnamed protein product</fullName>
    </submittedName>
</protein>
<proteinExistence type="predicted"/>
<name>A0ACB5T0N8_AMBMO</name>
<reference evidence="1" key="1">
    <citation type="submission" date="2023-04" db="EMBL/GenBank/DDBJ databases">
        <title>Ambrosiozyma monospora NBRC 10751.</title>
        <authorList>
            <person name="Ichikawa N."/>
            <person name="Sato H."/>
            <person name="Tonouchi N."/>
        </authorList>
    </citation>
    <scope>NUCLEOTIDE SEQUENCE</scope>
    <source>
        <strain evidence="1">NBRC 10751</strain>
    </source>
</reference>
<sequence>MYAMSVASASATPSVGAQLKRRYAASASYAAPSAYATGSVTVTASAAVASASEALDQFDPQVKSLGSLFGTVIGLLVPELGVASTAVNVISTAVGLLKGSSSSSSTETVSSYVGKEVATATISGLPSATSLDIAPLIASAVSSAMAAASASATA</sequence>
<keyword evidence="2" id="KW-1185">Reference proteome</keyword>
<dbReference type="Proteomes" id="UP001165064">
    <property type="component" value="Unassembled WGS sequence"/>
</dbReference>
<organism evidence="1 2">
    <name type="scientific">Ambrosiozyma monospora</name>
    <name type="common">Yeast</name>
    <name type="synonym">Endomycopsis monosporus</name>
    <dbReference type="NCBI Taxonomy" id="43982"/>
    <lineage>
        <taxon>Eukaryota</taxon>
        <taxon>Fungi</taxon>
        <taxon>Dikarya</taxon>
        <taxon>Ascomycota</taxon>
        <taxon>Saccharomycotina</taxon>
        <taxon>Pichiomycetes</taxon>
        <taxon>Pichiales</taxon>
        <taxon>Pichiaceae</taxon>
        <taxon>Ambrosiozyma</taxon>
    </lineage>
</organism>
<evidence type="ECO:0000313" key="2">
    <source>
        <dbReference type="Proteomes" id="UP001165064"/>
    </source>
</evidence>
<gene>
    <name evidence="1" type="ORF">Amon02_000352700</name>
</gene>
<comment type="caution">
    <text evidence="1">The sequence shown here is derived from an EMBL/GenBank/DDBJ whole genome shotgun (WGS) entry which is preliminary data.</text>
</comment>